<dbReference type="InterPro" id="IPR000010">
    <property type="entry name" value="Cystatin_dom"/>
</dbReference>
<dbReference type="EMBL" id="OZ075113">
    <property type="protein sequence ID" value="CAL5022622.1"/>
    <property type="molecule type" value="Genomic_DNA"/>
</dbReference>
<feature type="chain" id="PRO_5044742430" description="Cystatin domain-containing protein" evidence="1">
    <location>
        <begin position="31"/>
        <end position="135"/>
    </location>
</feature>
<feature type="domain" description="Cystatin" evidence="2">
    <location>
        <begin position="47"/>
        <end position="131"/>
    </location>
</feature>
<proteinExistence type="predicted"/>
<gene>
    <name evidence="3" type="ORF">URODEC1_LOCUS76547</name>
</gene>
<dbReference type="Gene3D" id="3.10.450.10">
    <property type="match status" value="1"/>
</dbReference>
<sequence length="135" mass="14539">MRSSMAAMFVPIFLMLSTTVLIASAPVASAAAAATGVPPASAPWVPIANVNDFFYRQVANFSLLIRALVFREYLDLVQVVSGSVQAAGAGNNYSLQLRAADRSGAVGVYRTVVWGVPRSRDWTWKVVSFQRVAET</sequence>
<dbReference type="Pfam" id="PF16845">
    <property type="entry name" value="SQAPI"/>
    <property type="match status" value="1"/>
</dbReference>
<evidence type="ECO:0000259" key="2">
    <source>
        <dbReference type="Pfam" id="PF16845"/>
    </source>
</evidence>
<evidence type="ECO:0000313" key="4">
    <source>
        <dbReference type="Proteomes" id="UP001497457"/>
    </source>
</evidence>
<keyword evidence="1" id="KW-0732">Signal</keyword>
<keyword evidence="4" id="KW-1185">Reference proteome</keyword>
<dbReference type="InterPro" id="IPR027214">
    <property type="entry name" value="Cystatin"/>
</dbReference>
<dbReference type="PANTHER" id="PTHR47116">
    <property type="entry name" value="PHLOEM FILAMENT PROTEIN"/>
    <property type="match status" value="1"/>
</dbReference>
<dbReference type="AlphaFoldDB" id="A0ABC9CM80"/>
<organism evidence="3 4">
    <name type="scientific">Urochloa decumbens</name>
    <dbReference type="NCBI Taxonomy" id="240449"/>
    <lineage>
        <taxon>Eukaryota</taxon>
        <taxon>Viridiplantae</taxon>
        <taxon>Streptophyta</taxon>
        <taxon>Embryophyta</taxon>
        <taxon>Tracheophyta</taxon>
        <taxon>Spermatophyta</taxon>
        <taxon>Magnoliopsida</taxon>
        <taxon>Liliopsida</taxon>
        <taxon>Poales</taxon>
        <taxon>Poaceae</taxon>
        <taxon>PACMAD clade</taxon>
        <taxon>Panicoideae</taxon>
        <taxon>Panicodae</taxon>
        <taxon>Paniceae</taxon>
        <taxon>Melinidinae</taxon>
        <taxon>Urochloa</taxon>
    </lineage>
</organism>
<protein>
    <recommendedName>
        <fullName evidence="2">Cystatin domain-containing protein</fullName>
    </recommendedName>
</protein>
<reference evidence="4" key="1">
    <citation type="submission" date="2024-06" db="EMBL/GenBank/DDBJ databases">
        <authorList>
            <person name="Ryan C."/>
        </authorList>
    </citation>
    <scope>NUCLEOTIDE SEQUENCE [LARGE SCALE GENOMIC DNA]</scope>
</reference>
<accession>A0ABC9CM80</accession>
<feature type="signal peptide" evidence="1">
    <location>
        <begin position="1"/>
        <end position="30"/>
    </location>
</feature>
<reference evidence="3 4" key="2">
    <citation type="submission" date="2024-10" db="EMBL/GenBank/DDBJ databases">
        <authorList>
            <person name="Ryan C."/>
        </authorList>
    </citation>
    <scope>NUCLEOTIDE SEQUENCE [LARGE SCALE GENOMIC DNA]</scope>
</reference>
<evidence type="ECO:0000256" key="1">
    <source>
        <dbReference type="SAM" id="SignalP"/>
    </source>
</evidence>
<name>A0ABC9CM80_9POAL</name>
<dbReference type="Proteomes" id="UP001497457">
    <property type="component" value="Chromosome 3rd"/>
</dbReference>
<evidence type="ECO:0000313" key="3">
    <source>
        <dbReference type="EMBL" id="CAL5022622.1"/>
    </source>
</evidence>